<proteinExistence type="inferred from homology"/>
<dbReference type="Pfam" id="PF01370">
    <property type="entry name" value="Epimerase"/>
    <property type="match status" value="1"/>
</dbReference>
<evidence type="ECO:0000313" key="6">
    <source>
        <dbReference type="Proteomes" id="UP000461670"/>
    </source>
</evidence>
<dbReference type="PANTHER" id="PTHR43103">
    <property type="entry name" value="NUCLEOSIDE-DIPHOSPHATE-SUGAR EPIMERASE"/>
    <property type="match status" value="1"/>
</dbReference>
<evidence type="ECO:0000313" key="5">
    <source>
        <dbReference type="EMBL" id="KAF1018476.1"/>
    </source>
</evidence>
<comment type="caution">
    <text evidence="5">The sequence shown here is derived from an EMBL/GenBank/DDBJ whole genome shotgun (WGS) entry which is preliminary data.</text>
</comment>
<feature type="domain" description="NAD-dependent epimerase/dehydratase" evidence="4">
    <location>
        <begin position="22"/>
        <end position="182"/>
    </location>
</feature>
<dbReference type="SUPFAM" id="SSF51735">
    <property type="entry name" value="NAD(P)-binding Rossmann-fold domains"/>
    <property type="match status" value="1"/>
</dbReference>
<dbReference type="Gene3D" id="3.40.50.720">
    <property type="entry name" value="NAD(P)-binding Rossmann-like Domain"/>
    <property type="match status" value="1"/>
</dbReference>
<dbReference type="Proteomes" id="UP000461670">
    <property type="component" value="Unassembled WGS sequence"/>
</dbReference>
<dbReference type="InterPro" id="IPR036291">
    <property type="entry name" value="NAD(P)-bd_dom_sf"/>
</dbReference>
<evidence type="ECO:0000259" key="4">
    <source>
        <dbReference type="Pfam" id="PF01370"/>
    </source>
</evidence>
<name>A0A7V8FKV0_9BURK</name>
<gene>
    <name evidence="5" type="primary">udh_3</name>
    <name evidence="5" type="ORF">GAK30_03662</name>
</gene>
<dbReference type="AlphaFoldDB" id="A0A7V8FKV0"/>
<comment type="similarity">
    <text evidence="1">Belongs to the NAD(P)-dependent epimerase/dehydratase family.</text>
</comment>
<keyword evidence="3" id="KW-0520">NAD</keyword>
<keyword evidence="2" id="KW-0560">Oxidoreductase</keyword>
<organism evidence="5 6">
    <name type="scientific">Paracidovorax wautersii</name>
    <dbReference type="NCBI Taxonomy" id="1177982"/>
    <lineage>
        <taxon>Bacteria</taxon>
        <taxon>Pseudomonadati</taxon>
        <taxon>Pseudomonadota</taxon>
        <taxon>Betaproteobacteria</taxon>
        <taxon>Burkholderiales</taxon>
        <taxon>Comamonadaceae</taxon>
        <taxon>Paracidovorax</taxon>
    </lineage>
</organism>
<dbReference type="InterPro" id="IPR001509">
    <property type="entry name" value="Epimerase_deHydtase"/>
</dbReference>
<dbReference type="EMBL" id="WNDQ01000085">
    <property type="protein sequence ID" value="KAF1018476.1"/>
    <property type="molecule type" value="Genomic_DNA"/>
</dbReference>
<evidence type="ECO:0000256" key="3">
    <source>
        <dbReference type="ARBA" id="ARBA00023027"/>
    </source>
</evidence>
<protein>
    <submittedName>
        <fullName evidence="5">Uronate dehydrogenase</fullName>
    </submittedName>
</protein>
<dbReference type="CDD" id="cd08946">
    <property type="entry name" value="SDR_e"/>
    <property type="match status" value="1"/>
</dbReference>
<accession>A0A7V8FKV0</accession>
<evidence type="ECO:0000256" key="2">
    <source>
        <dbReference type="ARBA" id="ARBA00023002"/>
    </source>
</evidence>
<sequence>MTVSSPASRPVHPTPIRFGRLLLTGAAGGLGQELRRRLANYCDVLRVSDIGDLGEAGPNEELQRVPLQDAAAVHALAEGVDAVVHLGGVSAEQPWQPILDANIIGTYNLYEALRKQGARRVVFASSNHVTGFYRQDEVVSPQDPVRPDGLYGLSKAFGENLARLYFDRYGIETVALRIGSSFPEPRNRRMLATWMSYDDLERLVISALTTPVAGYSVIYGMGDNTTTWWDNTSARHIGYRPQDSSERFRAKVEAADPHPDLNDPANVYQGGPFVRTGPFE</sequence>
<reference evidence="6" key="1">
    <citation type="journal article" date="2020" name="MBio">
        <title>Horizontal gene transfer to a defensive symbiont with a reduced genome amongst a multipartite beetle microbiome.</title>
        <authorList>
            <person name="Waterworth S.C."/>
            <person name="Florez L.V."/>
            <person name="Rees E.R."/>
            <person name="Hertweck C."/>
            <person name="Kaltenpoth M."/>
            <person name="Kwan J.C."/>
        </authorList>
    </citation>
    <scope>NUCLEOTIDE SEQUENCE [LARGE SCALE GENOMIC DNA]</scope>
</reference>
<dbReference type="GO" id="GO:0016491">
    <property type="term" value="F:oxidoreductase activity"/>
    <property type="evidence" value="ECO:0007669"/>
    <property type="project" value="UniProtKB-KW"/>
</dbReference>
<evidence type="ECO:0000256" key="1">
    <source>
        <dbReference type="ARBA" id="ARBA00007637"/>
    </source>
</evidence>
<dbReference type="PANTHER" id="PTHR43103:SF5">
    <property type="entry name" value="4-EPIMERASE, PUTATIVE (AFU_ORTHOLOGUE AFUA_7G00360)-RELATED"/>
    <property type="match status" value="1"/>
</dbReference>